<gene>
    <name evidence="1" type="ORF">Salat_1713400</name>
</gene>
<accession>A0AAE2CK67</accession>
<name>A0AAE2CK67_9LAMI</name>
<dbReference type="Proteomes" id="UP001293254">
    <property type="component" value="Unassembled WGS sequence"/>
</dbReference>
<proteinExistence type="predicted"/>
<protein>
    <submittedName>
        <fullName evidence="1">Uncharacterized protein</fullName>
    </submittedName>
</protein>
<keyword evidence="2" id="KW-1185">Reference proteome</keyword>
<comment type="caution">
    <text evidence="1">The sequence shown here is derived from an EMBL/GenBank/DDBJ whole genome shotgun (WGS) entry which is preliminary data.</text>
</comment>
<sequence length="230" mass="26117">MGFVGRFREKNETQLLKEDKPLKEHKGLFPAKFWLSPFVVAAYQQRKVEEYPKGEAPRHSHPQTTPHAQISDHLLLQYIRSSHHASCARYRHPQAAAHALHKFKLQSIRHRLQRLNSTHEALGRVYELVLQECFVRVFNKRYVVEPNPAGRDTVIITVASQKAKSFGIRRELVKDLRNNTANSSHNGFANVGIIDVEPLEGVAPETSFPLEMLALVALSGTNLRHLLPGN</sequence>
<evidence type="ECO:0000313" key="1">
    <source>
        <dbReference type="EMBL" id="KAK4425195.1"/>
    </source>
</evidence>
<reference evidence="1" key="2">
    <citation type="journal article" date="2024" name="Plant">
        <title>Genomic evolution and insights into agronomic trait innovations of Sesamum species.</title>
        <authorList>
            <person name="Miao H."/>
            <person name="Wang L."/>
            <person name="Qu L."/>
            <person name="Liu H."/>
            <person name="Sun Y."/>
            <person name="Le M."/>
            <person name="Wang Q."/>
            <person name="Wei S."/>
            <person name="Zheng Y."/>
            <person name="Lin W."/>
            <person name="Duan Y."/>
            <person name="Cao H."/>
            <person name="Xiong S."/>
            <person name="Wang X."/>
            <person name="Wei L."/>
            <person name="Li C."/>
            <person name="Ma Q."/>
            <person name="Ju M."/>
            <person name="Zhao R."/>
            <person name="Li G."/>
            <person name="Mu C."/>
            <person name="Tian Q."/>
            <person name="Mei H."/>
            <person name="Zhang T."/>
            <person name="Gao T."/>
            <person name="Zhang H."/>
        </authorList>
    </citation>
    <scope>NUCLEOTIDE SEQUENCE</scope>
    <source>
        <strain evidence="1">3651</strain>
    </source>
</reference>
<dbReference type="EMBL" id="JACGWO010000006">
    <property type="protein sequence ID" value="KAK4425195.1"/>
    <property type="molecule type" value="Genomic_DNA"/>
</dbReference>
<dbReference type="AlphaFoldDB" id="A0AAE2CK67"/>
<reference evidence="1" key="1">
    <citation type="submission" date="2020-06" db="EMBL/GenBank/DDBJ databases">
        <authorList>
            <person name="Li T."/>
            <person name="Hu X."/>
            <person name="Zhang T."/>
            <person name="Song X."/>
            <person name="Zhang H."/>
            <person name="Dai N."/>
            <person name="Sheng W."/>
            <person name="Hou X."/>
            <person name="Wei L."/>
        </authorList>
    </citation>
    <scope>NUCLEOTIDE SEQUENCE</scope>
    <source>
        <strain evidence="1">3651</strain>
        <tissue evidence="1">Leaf</tissue>
    </source>
</reference>
<evidence type="ECO:0000313" key="2">
    <source>
        <dbReference type="Proteomes" id="UP001293254"/>
    </source>
</evidence>
<organism evidence="1 2">
    <name type="scientific">Sesamum alatum</name>
    <dbReference type="NCBI Taxonomy" id="300844"/>
    <lineage>
        <taxon>Eukaryota</taxon>
        <taxon>Viridiplantae</taxon>
        <taxon>Streptophyta</taxon>
        <taxon>Embryophyta</taxon>
        <taxon>Tracheophyta</taxon>
        <taxon>Spermatophyta</taxon>
        <taxon>Magnoliopsida</taxon>
        <taxon>eudicotyledons</taxon>
        <taxon>Gunneridae</taxon>
        <taxon>Pentapetalae</taxon>
        <taxon>asterids</taxon>
        <taxon>lamiids</taxon>
        <taxon>Lamiales</taxon>
        <taxon>Pedaliaceae</taxon>
        <taxon>Sesamum</taxon>
    </lineage>
</organism>